<name>A0AAN9UUA8_9PEZI</name>
<dbReference type="InterPro" id="IPR036396">
    <property type="entry name" value="Cyt_P450_sf"/>
</dbReference>
<dbReference type="GO" id="GO:0004497">
    <property type="term" value="F:monooxygenase activity"/>
    <property type="evidence" value="ECO:0007669"/>
    <property type="project" value="InterPro"/>
</dbReference>
<protein>
    <recommendedName>
        <fullName evidence="4">Cytochrome P450</fullName>
    </recommendedName>
</protein>
<dbReference type="GO" id="GO:0005506">
    <property type="term" value="F:iron ion binding"/>
    <property type="evidence" value="ECO:0007669"/>
    <property type="project" value="InterPro"/>
</dbReference>
<feature type="chain" id="PRO_5042977926" description="Cytochrome P450" evidence="1">
    <location>
        <begin position="24"/>
        <end position="402"/>
    </location>
</feature>
<gene>
    <name evidence="2" type="ORF">SLS62_003952</name>
</gene>
<organism evidence="2 3">
    <name type="scientific">Diatrype stigma</name>
    <dbReference type="NCBI Taxonomy" id="117547"/>
    <lineage>
        <taxon>Eukaryota</taxon>
        <taxon>Fungi</taxon>
        <taxon>Dikarya</taxon>
        <taxon>Ascomycota</taxon>
        <taxon>Pezizomycotina</taxon>
        <taxon>Sordariomycetes</taxon>
        <taxon>Xylariomycetidae</taxon>
        <taxon>Xylariales</taxon>
        <taxon>Diatrypaceae</taxon>
        <taxon>Diatrype</taxon>
    </lineage>
</organism>
<dbReference type="EMBL" id="JAKJXP020000023">
    <property type="protein sequence ID" value="KAK7754106.1"/>
    <property type="molecule type" value="Genomic_DNA"/>
</dbReference>
<keyword evidence="1" id="KW-0732">Signal</keyword>
<dbReference type="AlphaFoldDB" id="A0AAN9UUA8"/>
<evidence type="ECO:0008006" key="4">
    <source>
        <dbReference type="Google" id="ProtNLM"/>
    </source>
</evidence>
<dbReference type="GO" id="GO:0016705">
    <property type="term" value="F:oxidoreductase activity, acting on paired donors, with incorporation or reduction of molecular oxygen"/>
    <property type="evidence" value="ECO:0007669"/>
    <property type="project" value="InterPro"/>
</dbReference>
<sequence length="402" mass="45720">MSFRVLLALGVVAVLWVLERVNERRRQYAKTLILDTRAIASFSYLREDLDCAQRLELRAIPNQRLASVFTIDNSFTTIDVGHHKEFLTRATQVIQRVDDAAGWKRTFDAGVKAMQRADAHVRLKKTQGQSCIPLARIVRIVTWMTILHVLFDVDPADLAMEDVVTATETINELWMQSKYCSYVLPVHQERLQSALHRMVPEHVGAREPGENPLNLIMPAYETMWRVVLLTFVSAAFRVSDKATMRLFRHVVQHVPECFGDSNEENKARAFAKEGLRLYPPTKRIYRGPPENAMRADIEGCHRDPITWGADALKFRPFRFLSKLTEAQKNAYIPFSTKPHICPAAHGFGERAIILLVAILARHLGTRESGARVRFGVQELNQNMDSVLPNSRDAAEGWVLIGR</sequence>
<dbReference type="Gene3D" id="1.10.630.10">
    <property type="entry name" value="Cytochrome P450"/>
    <property type="match status" value="1"/>
</dbReference>
<dbReference type="InterPro" id="IPR001128">
    <property type="entry name" value="Cyt_P450"/>
</dbReference>
<accession>A0AAN9UUA8</accession>
<evidence type="ECO:0000313" key="2">
    <source>
        <dbReference type="EMBL" id="KAK7754106.1"/>
    </source>
</evidence>
<dbReference type="Pfam" id="PF00067">
    <property type="entry name" value="p450"/>
    <property type="match status" value="1"/>
</dbReference>
<reference evidence="2 3" key="1">
    <citation type="submission" date="2024-02" db="EMBL/GenBank/DDBJ databases">
        <title>De novo assembly and annotation of 12 fungi associated with fruit tree decline syndrome in Ontario, Canada.</title>
        <authorList>
            <person name="Sulman M."/>
            <person name="Ellouze W."/>
            <person name="Ilyukhin E."/>
        </authorList>
    </citation>
    <scope>NUCLEOTIDE SEQUENCE [LARGE SCALE GENOMIC DNA]</scope>
    <source>
        <strain evidence="2 3">M11/M66-122</strain>
    </source>
</reference>
<dbReference type="Proteomes" id="UP001320420">
    <property type="component" value="Unassembled WGS sequence"/>
</dbReference>
<proteinExistence type="predicted"/>
<dbReference type="GO" id="GO:0020037">
    <property type="term" value="F:heme binding"/>
    <property type="evidence" value="ECO:0007669"/>
    <property type="project" value="InterPro"/>
</dbReference>
<evidence type="ECO:0000256" key="1">
    <source>
        <dbReference type="SAM" id="SignalP"/>
    </source>
</evidence>
<feature type="signal peptide" evidence="1">
    <location>
        <begin position="1"/>
        <end position="23"/>
    </location>
</feature>
<dbReference type="SUPFAM" id="SSF48264">
    <property type="entry name" value="Cytochrome P450"/>
    <property type="match status" value="1"/>
</dbReference>
<evidence type="ECO:0000313" key="3">
    <source>
        <dbReference type="Proteomes" id="UP001320420"/>
    </source>
</evidence>
<keyword evidence="3" id="KW-1185">Reference proteome</keyword>
<comment type="caution">
    <text evidence="2">The sequence shown here is derived from an EMBL/GenBank/DDBJ whole genome shotgun (WGS) entry which is preliminary data.</text>
</comment>